<dbReference type="EMBL" id="BNAR01000004">
    <property type="protein sequence ID" value="GHH38824.1"/>
    <property type="molecule type" value="Genomic_DNA"/>
</dbReference>
<evidence type="ECO:0000313" key="4">
    <source>
        <dbReference type="Proteomes" id="UP000605568"/>
    </source>
</evidence>
<feature type="domain" description="Transcription factor zinc-finger" evidence="2">
    <location>
        <begin position="1"/>
        <end position="32"/>
    </location>
</feature>
<evidence type="ECO:0000256" key="1">
    <source>
        <dbReference type="SAM" id="MobiDB-lite"/>
    </source>
</evidence>
<feature type="region of interest" description="Disordered" evidence="1">
    <location>
        <begin position="41"/>
        <end position="99"/>
    </location>
</feature>
<dbReference type="Proteomes" id="UP000605568">
    <property type="component" value="Unassembled WGS sequence"/>
</dbReference>
<proteinExistence type="predicted"/>
<comment type="caution">
    <text evidence="3">The sequence shown here is derived from an EMBL/GenBank/DDBJ whole genome shotgun (WGS) entry which is preliminary data.</text>
</comment>
<sequence>MHTFDRNGIHLEQCDNCRGIYLDNGELEQILQSYRAHLQSTEFGRASSPQSAPPPYQPAPMSAPHHPAPPSHKKKDEFWGDDDDFFGDSRDSRGKKKKKDKWGFLDEIFG</sequence>
<dbReference type="InterPro" id="IPR027392">
    <property type="entry name" value="TF_Znf"/>
</dbReference>
<gene>
    <name evidence="3" type="ORF">GCM10017774_29380</name>
</gene>
<evidence type="ECO:0000313" key="3">
    <source>
        <dbReference type="EMBL" id="GHH38824.1"/>
    </source>
</evidence>
<dbReference type="Pfam" id="PF13453">
    <property type="entry name" value="Zn_ribbon_TFIIB"/>
    <property type="match status" value="1"/>
</dbReference>
<reference evidence="4" key="1">
    <citation type="journal article" date="2019" name="Int. J. Syst. Evol. Microbiol.">
        <title>The Global Catalogue of Microorganisms (GCM) 10K type strain sequencing project: providing services to taxonomists for standard genome sequencing and annotation.</title>
        <authorList>
            <consortium name="The Broad Institute Genomics Platform"/>
            <consortium name="The Broad Institute Genome Sequencing Center for Infectious Disease"/>
            <person name="Wu L."/>
            <person name="Ma J."/>
        </authorList>
    </citation>
    <scope>NUCLEOTIDE SEQUENCE [LARGE SCALE GENOMIC DNA]</scope>
    <source>
        <strain evidence="4">CGMCC 4.7367</strain>
    </source>
</reference>
<evidence type="ECO:0000259" key="2">
    <source>
        <dbReference type="Pfam" id="PF13453"/>
    </source>
</evidence>
<organism evidence="3 4">
    <name type="scientific">Lentzea cavernae</name>
    <dbReference type="NCBI Taxonomy" id="2020703"/>
    <lineage>
        <taxon>Bacteria</taxon>
        <taxon>Bacillati</taxon>
        <taxon>Actinomycetota</taxon>
        <taxon>Actinomycetes</taxon>
        <taxon>Pseudonocardiales</taxon>
        <taxon>Pseudonocardiaceae</taxon>
        <taxon>Lentzea</taxon>
    </lineage>
</organism>
<accession>A0ABQ3MBZ4</accession>
<protein>
    <recommendedName>
        <fullName evidence="2">Transcription factor zinc-finger domain-containing protein</fullName>
    </recommendedName>
</protein>
<keyword evidence="4" id="KW-1185">Reference proteome</keyword>
<name>A0ABQ3MBZ4_9PSEU</name>